<accession>A0ABS6X067</accession>
<name>A0ABS6X067_9BACT</name>
<protein>
    <submittedName>
        <fullName evidence="2">Restriction endonuclease</fullName>
    </submittedName>
</protein>
<dbReference type="GO" id="GO:0004519">
    <property type="term" value="F:endonuclease activity"/>
    <property type="evidence" value="ECO:0007669"/>
    <property type="project" value="UniProtKB-KW"/>
</dbReference>
<dbReference type="Pfam" id="PF04471">
    <property type="entry name" value="Mrr_cat"/>
    <property type="match status" value="1"/>
</dbReference>
<gene>
    <name evidence="2" type="ORF">KYK14_09925</name>
</gene>
<organism evidence="2 3">
    <name type="scientific">Hymenobacter profundi</name>
    <dbReference type="NCBI Taxonomy" id="1982110"/>
    <lineage>
        <taxon>Bacteria</taxon>
        <taxon>Pseudomonadati</taxon>
        <taxon>Bacteroidota</taxon>
        <taxon>Cytophagia</taxon>
        <taxon>Cytophagales</taxon>
        <taxon>Hymenobacteraceae</taxon>
        <taxon>Hymenobacter</taxon>
    </lineage>
</organism>
<keyword evidence="2" id="KW-0540">Nuclease</keyword>
<sequence length="236" mass="27442">MQQWRALERLVALLTAVEYQDNLLFTVIPNARIKGHLSGYKRQIDVLVDYRYGTDIERRIIFDAKDKKRPIDVKEVEAFEGLMRDVQAKRGFLVCTNGHTKAALNRAQDHIGIRLIMQEDIESLNLSQWVECMSETCKFGLVLWDYYFYIQTGGMIAMHAVGKCDGCGKFHVWCWDCGEQVHLEKEDHWQCLCEPTWSWLSSSKTHETLGEPLGKSIYLLLLHQDTSYNIIDRRPL</sequence>
<dbReference type="Proteomes" id="UP000826188">
    <property type="component" value="Unassembled WGS sequence"/>
</dbReference>
<keyword evidence="3" id="KW-1185">Reference proteome</keyword>
<evidence type="ECO:0000313" key="3">
    <source>
        <dbReference type="Proteomes" id="UP000826188"/>
    </source>
</evidence>
<dbReference type="EMBL" id="JAHWGL010000033">
    <property type="protein sequence ID" value="MBW3128867.1"/>
    <property type="molecule type" value="Genomic_DNA"/>
</dbReference>
<reference evidence="2 3" key="1">
    <citation type="submission" date="2021-07" db="EMBL/GenBank/DDBJ databases">
        <title>Hymenobacter profundi sp. nov., isolated from deep-sea water.</title>
        <authorList>
            <person name="Kim M.K."/>
        </authorList>
    </citation>
    <scope>NUCLEOTIDE SEQUENCE [LARGE SCALE GENOMIC DNA]</scope>
    <source>
        <strain evidence="2 3">M2</strain>
    </source>
</reference>
<evidence type="ECO:0000259" key="1">
    <source>
        <dbReference type="Pfam" id="PF04471"/>
    </source>
</evidence>
<proteinExistence type="predicted"/>
<dbReference type="InterPro" id="IPR007560">
    <property type="entry name" value="Restrct_endonuc_IV_Mrr"/>
</dbReference>
<dbReference type="RefSeq" id="WP_219158702.1">
    <property type="nucleotide sequence ID" value="NZ_JAHWGL010000033.1"/>
</dbReference>
<keyword evidence="2" id="KW-0378">Hydrolase</keyword>
<evidence type="ECO:0000313" key="2">
    <source>
        <dbReference type="EMBL" id="MBW3128867.1"/>
    </source>
</evidence>
<comment type="caution">
    <text evidence="2">The sequence shown here is derived from an EMBL/GenBank/DDBJ whole genome shotgun (WGS) entry which is preliminary data.</text>
</comment>
<keyword evidence="2" id="KW-0255">Endonuclease</keyword>
<feature type="domain" description="Restriction endonuclease type IV Mrr" evidence="1">
    <location>
        <begin position="41"/>
        <end position="123"/>
    </location>
</feature>